<feature type="compositionally biased region" description="Polar residues" evidence="1">
    <location>
        <begin position="105"/>
        <end position="124"/>
    </location>
</feature>
<feature type="compositionally biased region" description="Gly residues" evidence="1">
    <location>
        <begin position="22"/>
        <end position="33"/>
    </location>
</feature>
<evidence type="ECO:0000256" key="1">
    <source>
        <dbReference type="SAM" id="MobiDB-lite"/>
    </source>
</evidence>
<proteinExistence type="predicted"/>
<evidence type="ECO:0000313" key="3">
    <source>
        <dbReference type="Proteomes" id="UP000673691"/>
    </source>
</evidence>
<dbReference type="AlphaFoldDB" id="A0A8H7ZLZ4"/>
<protein>
    <submittedName>
        <fullName evidence="2">Uncharacterized protein</fullName>
    </submittedName>
</protein>
<gene>
    <name evidence="2" type="ORF">BJ554DRAFT_5038</name>
</gene>
<accession>A0A8H7ZLZ4</accession>
<dbReference type="Proteomes" id="UP000673691">
    <property type="component" value="Unassembled WGS sequence"/>
</dbReference>
<feature type="region of interest" description="Disordered" evidence="1">
    <location>
        <begin position="20"/>
        <end position="144"/>
    </location>
</feature>
<name>A0A8H7ZLZ4_9FUNG</name>
<feature type="non-terminal residue" evidence="2">
    <location>
        <position position="1"/>
    </location>
</feature>
<dbReference type="EMBL" id="JAEFCI010013239">
    <property type="protein sequence ID" value="KAG5455521.1"/>
    <property type="molecule type" value="Genomic_DNA"/>
</dbReference>
<reference evidence="2 3" key="1">
    <citation type="journal article" name="Sci. Rep.">
        <title>Genome-scale phylogenetic analyses confirm Olpidium as the closest living zoosporic fungus to the non-flagellated, terrestrial fungi.</title>
        <authorList>
            <person name="Chang Y."/>
            <person name="Rochon D."/>
            <person name="Sekimoto S."/>
            <person name="Wang Y."/>
            <person name="Chovatia M."/>
            <person name="Sandor L."/>
            <person name="Salamov A."/>
            <person name="Grigoriev I.V."/>
            <person name="Stajich J.E."/>
            <person name="Spatafora J.W."/>
        </authorList>
    </citation>
    <scope>NUCLEOTIDE SEQUENCE [LARGE SCALE GENOMIC DNA]</scope>
    <source>
        <strain evidence="2">S191</strain>
    </source>
</reference>
<sequence>DVAGVGVVLRASAVPARVRVRGGAGGGGGGGGVFVAVAEGTPWRSEPEIGTNHKIPPDDSNGGGPARRPGLPSSRAGSFDVPPQLSEEPEPITPPDDGDTPHVSDGTSAPQASTAHLESVQLQKSDLAPKDSSGARSNLRGAAKRVMQANRAARKFSTGRECKPGAIGVMAENKAHYVPGEVQGIIPAKDDPAMQHINAKCEITCIDYSAEKYRCVDHIDNDGVEALLSRVCVECQCCVAPLLSPR</sequence>
<evidence type="ECO:0000313" key="2">
    <source>
        <dbReference type="EMBL" id="KAG5455521.1"/>
    </source>
</evidence>
<keyword evidence="3" id="KW-1185">Reference proteome</keyword>
<organism evidence="2 3">
    <name type="scientific">Olpidium bornovanus</name>
    <dbReference type="NCBI Taxonomy" id="278681"/>
    <lineage>
        <taxon>Eukaryota</taxon>
        <taxon>Fungi</taxon>
        <taxon>Fungi incertae sedis</taxon>
        <taxon>Olpidiomycota</taxon>
        <taxon>Olpidiomycotina</taxon>
        <taxon>Olpidiomycetes</taxon>
        <taxon>Olpidiales</taxon>
        <taxon>Olpidiaceae</taxon>
        <taxon>Olpidium</taxon>
    </lineage>
</organism>
<comment type="caution">
    <text evidence="2">The sequence shown here is derived from an EMBL/GenBank/DDBJ whole genome shotgun (WGS) entry which is preliminary data.</text>
</comment>